<sequence>MKIIKFQVTEQDIEVYASLSGDYNQIHLSQKYAQQYGFSDKIAHGMLTMAKIWSAISSELSLFQWPDQFDLSFISPVYAGDQVTIYLQKVGAHMKLRGTCQHKIVVKGTILLKNQSARTSSDQF</sequence>
<dbReference type="Proteomes" id="UP000030588">
    <property type="component" value="Unassembled WGS sequence"/>
</dbReference>
<dbReference type="PANTHER" id="PTHR43841:SF3">
    <property type="entry name" value="(3R)-HYDROXYACYL-ACP DEHYDRATASE SUBUNIT HADB"/>
    <property type="match status" value="1"/>
</dbReference>
<reference evidence="3 5" key="3">
    <citation type="submission" date="2020-03" db="EMBL/GenBank/DDBJ databases">
        <title>Bacillus aquiflavi sp. nov., isolated from yellow water of strong flavor Chinese baijiu in Yibin region of China.</title>
        <authorList>
            <person name="Xie J."/>
        </authorList>
    </citation>
    <scope>NUCLEOTIDE SEQUENCE [LARGE SCALE GENOMIC DNA]</scope>
    <source>
        <strain evidence="3 5">Gsoil 114</strain>
    </source>
</reference>
<dbReference type="CDD" id="cd03441">
    <property type="entry name" value="R_hydratase_like"/>
    <property type="match status" value="1"/>
</dbReference>
<keyword evidence="5" id="KW-1185">Reference proteome</keyword>
<proteinExistence type="predicted"/>
<dbReference type="OrthoDB" id="9801625at2"/>
<dbReference type="RefSeq" id="WP_025730515.1">
    <property type="nucleotide sequence ID" value="NZ_JAAIWK010000032.1"/>
</dbReference>
<dbReference type="EMBL" id="JAAIWK010000032">
    <property type="protein sequence ID" value="NEY21361.1"/>
    <property type="molecule type" value="Genomic_DNA"/>
</dbReference>
<accession>A0A0A6VBC1</accession>
<dbReference type="InterPro" id="IPR002539">
    <property type="entry name" value="MaoC-like_dom"/>
</dbReference>
<feature type="domain" description="MaoC-like" evidence="1">
    <location>
        <begin position="6"/>
        <end position="96"/>
    </location>
</feature>
<dbReference type="STRING" id="363870.NG54_08365"/>
<dbReference type="GO" id="GO:0005835">
    <property type="term" value="C:fatty acid synthase complex"/>
    <property type="evidence" value="ECO:0007669"/>
    <property type="project" value="InterPro"/>
</dbReference>
<reference evidence="3 5" key="2">
    <citation type="submission" date="2020-02" db="EMBL/GenBank/DDBJ databases">
        <authorList>
            <person name="Feng H."/>
        </authorList>
    </citation>
    <scope>NUCLEOTIDE SEQUENCE [LARGE SCALE GENOMIC DNA]</scope>
    <source>
        <strain evidence="3 5">Gsoil 114</strain>
    </source>
</reference>
<gene>
    <name evidence="3" type="ORF">G4D61_15560</name>
    <name evidence="2" type="ORF">NG54_08365</name>
</gene>
<dbReference type="InterPro" id="IPR003965">
    <property type="entry name" value="Fatty_acid_synthase"/>
</dbReference>
<dbReference type="InterPro" id="IPR029069">
    <property type="entry name" value="HotDog_dom_sf"/>
</dbReference>
<dbReference type="SUPFAM" id="SSF54637">
    <property type="entry name" value="Thioesterase/thiol ester dehydrase-isomerase"/>
    <property type="match status" value="1"/>
</dbReference>
<dbReference type="PRINTS" id="PR01483">
    <property type="entry name" value="FASYNTHASE"/>
</dbReference>
<evidence type="ECO:0000313" key="2">
    <source>
        <dbReference type="EMBL" id="KHD85565.1"/>
    </source>
</evidence>
<evidence type="ECO:0000259" key="1">
    <source>
        <dbReference type="Pfam" id="PF01575"/>
    </source>
</evidence>
<protein>
    <submittedName>
        <fullName evidence="3">MaoC family dehydratase</fullName>
    </submittedName>
</protein>
<dbReference type="GO" id="GO:0006633">
    <property type="term" value="P:fatty acid biosynthetic process"/>
    <property type="evidence" value="ECO:0007669"/>
    <property type="project" value="InterPro"/>
</dbReference>
<dbReference type="Gene3D" id="3.10.129.10">
    <property type="entry name" value="Hotdog Thioesterase"/>
    <property type="match status" value="1"/>
</dbReference>
<dbReference type="Proteomes" id="UP000476934">
    <property type="component" value="Unassembled WGS sequence"/>
</dbReference>
<evidence type="ECO:0000313" key="4">
    <source>
        <dbReference type="Proteomes" id="UP000030588"/>
    </source>
</evidence>
<evidence type="ECO:0000313" key="3">
    <source>
        <dbReference type="EMBL" id="NEY21361.1"/>
    </source>
</evidence>
<dbReference type="GO" id="GO:0004312">
    <property type="term" value="F:fatty acid synthase activity"/>
    <property type="evidence" value="ECO:0007669"/>
    <property type="project" value="InterPro"/>
</dbReference>
<comment type="caution">
    <text evidence="2">The sequence shown here is derived from an EMBL/GenBank/DDBJ whole genome shotgun (WGS) entry which is preliminary data.</text>
</comment>
<evidence type="ECO:0000313" key="5">
    <source>
        <dbReference type="Proteomes" id="UP000476934"/>
    </source>
</evidence>
<dbReference type="AlphaFoldDB" id="A0A0A6VBC1"/>
<dbReference type="PANTHER" id="PTHR43841">
    <property type="entry name" value="3-HYDROXYACYL-THIOESTER DEHYDRATASE HTDX-RELATED"/>
    <property type="match status" value="1"/>
</dbReference>
<organism evidence="2 4">
    <name type="scientific">Heyndrickxia ginsengihumi</name>
    <dbReference type="NCBI Taxonomy" id="363870"/>
    <lineage>
        <taxon>Bacteria</taxon>
        <taxon>Bacillati</taxon>
        <taxon>Bacillota</taxon>
        <taxon>Bacilli</taxon>
        <taxon>Bacillales</taxon>
        <taxon>Bacillaceae</taxon>
        <taxon>Heyndrickxia</taxon>
    </lineage>
</organism>
<dbReference type="Pfam" id="PF01575">
    <property type="entry name" value="MaoC_dehydratas"/>
    <property type="match status" value="1"/>
</dbReference>
<dbReference type="EMBL" id="JRUN01000020">
    <property type="protein sequence ID" value="KHD85565.1"/>
    <property type="molecule type" value="Genomic_DNA"/>
</dbReference>
<reference evidence="2 4" key="1">
    <citation type="submission" date="2014-10" db="EMBL/GenBank/DDBJ databases">
        <title>Draft genome of phytase producing Bacillus ginsengihumi strain M2.11.</title>
        <authorList>
            <person name="Toymentseva A."/>
            <person name="Boulygina E.A."/>
            <person name="Kazakov S.V."/>
            <person name="Kayumov I."/>
            <person name="Suleimanova A.D."/>
            <person name="Mardanova A.M."/>
            <person name="Maria S.N."/>
            <person name="Sergey M.Y."/>
            <person name="Sharipova M.R."/>
        </authorList>
    </citation>
    <scope>NUCLEOTIDE SEQUENCE [LARGE SCALE GENOMIC DNA]</scope>
    <source>
        <strain evidence="2 4">M2.11</strain>
    </source>
</reference>
<name>A0A0A6VBC1_9BACI</name>